<evidence type="ECO:0000259" key="8">
    <source>
        <dbReference type="Pfam" id="PF01850"/>
    </source>
</evidence>
<dbReference type="InterPro" id="IPR050556">
    <property type="entry name" value="Type_II_TA_system_RNase"/>
</dbReference>
<name>A0ABP9VIY4_9DEIO</name>
<dbReference type="Gene3D" id="3.40.50.1010">
    <property type="entry name" value="5'-nuclease"/>
    <property type="match status" value="1"/>
</dbReference>
<sequence length="141" mass="16002">MTITCLDSNIILALRFKEAHAAALAEVLDSLSEIMVCGPIVAELSPRDLYAEEWLIDNGIQIDWNLNRPVWRRVAELHREHALRQKKSGGGAPRRVVTDYLIGAHAEINGYNLFTLNKRDYRFFSDLQLITLRGDPNGTEQ</sequence>
<evidence type="ECO:0000256" key="6">
    <source>
        <dbReference type="ARBA" id="ARBA00022842"/>
    </source>
</evidence>
<keyword evidence="6" id="KW-0460">Magnesium</keyword>
<organism evidence="9 10">
    <name type="scientific">Deinococcus xinjiangensis</name>
    <dbReference type="NCBI Taxonomy" id="457454"/>
    <lineage>
        <taxon>Bacteria</taxon>
        <taxon>Thermotogati</taxon>
        <taxon>Deinococcota</taxon>
        <taxon>Deinococci</taxon>
        <taxon>Deinococcales</taxon>
        <taxon>Deinococcaceae</taxon>
        <taxon>Deinococcus</taxon>
    </lineage>
</organism>
<evidence type="ECO:0000313" key="9">
    <source>
        <dbReference type="EMBL" id="GAA5504063.1"/>
    </source>
</evidence>
<comment type="similarity">
    <text evidence="7">Belongs to the PINc/VapC protein family.</text>
</comment>
<evidence type="ECO:0000313" key="10">
    <source>
        <dbReference type="Proteomes" id="UP001458946"/>
    </source>
</evidence>
<evidence type="ECO:0000256" key="7">
    <source>
        <dbReference type="ARBA" id="ARBA00038093"/>
    </source>
</evidence>
<dbReference type="Proteomes" id="UP001458946">
    <property type="component" value="Unassembled WGS sequence"/>
</dbReference>
<keyword evidence="3" id="KW-0540">Nuclease</keyword>
<comment type="caution">
    <text evidence="9">The sequence shown here is derived from an EMBL/GenBank/DDBJ whole genome shotgun (WGS) entry which is preliminary data.</text>
</comment>
<evidence type="ECO:0000256" key="2">
    <source>
        <dbReference type="ARBA" id="ARBA00022649"/>
    </source>
</evidence>
<keyword evidence="5" id="KW-0378">Hydrolase</keyword>
<comment type="cofactor">
    <cofactor evidence="1">
        <name>Mg(2+)</name>
        <dbReference type="ChEBI" id="CHEBI:18420"/>
    </cofactor>
</comment>
<dbReference type="PANTHER" id="PTHR33653">
    <property type="entry name" value="RIBONUCLEASE VAPC2"/>
    <property type="match status" value="1"/>
</dbReference>
<dbReference type="PANTHER" id="PTHR33653:SF1">
    <property type="entry name" value="RIBONUCLEASE VAPC2"/>
    <property type="match status" value="1"/>
</dbReference>
<dbReference type="Pfam" id="PF01850">
    <property type="entry name" value="PIN"/>
    <property type="match status" value="1"/>
</dbReference>
<gene>
    <name evidence="9" type="ORF">Dxin01_03831</name>
</gene>
<feature type="domain" description="PIN" evidence="8">
    <location>
        <begin position="5"/>
        <end position="119"/>
    </location>
</feature>
<dbReference type="SUPFAM" id="SSF88723">
    <property type="entry name" value="PIN domain-like"/>
    <property type="match status" value="1"/>
</dbReference>
<evidence type="ECO:0000256" key="1">
    <source>
        <dbReference type="ARBA" id="ARBA00001946"/>
    </source>
</evidence>
<dbReference type="InterPro" id="IPR029060">
    <property type="entry name" value="PIN-like_dom_sf"/>
</dbReference>
<proteinExistence type="inferred from homology"/>
<protein>
    <recommendedName>
        <fullName evidence="8">PIN domain-containing protein</fullName>
    </recommendedName>
</protein>
<evidence type="ECO:0000256" key="3">
    <source>
        <dbReference type="ARBA" id="ARBA00022722"/>
    </source>
</evidence>
<accession>A0ABP9VIY4</accession>
<evidence type="ECO:0000256" key="5">
    <source>
        <dbReference type="ARBA" id="ARBA00022801"/>
    </source>
</evidence>
<reference evidence="9 10" key="1">
    <citation type="submission" date="2024-02" db="EMBL/GenBank/DDBJ databases">
        <title>Deinococcus xinjiangensis NBRC 107630.</title>
        <authorList>
            <person name="Ichikawa N."/>
            <person name="Katano-Makiyama Y."/>
            <person name="Hidaka K."/>
        </authorList>
    </citation>
    <scope>NUCLEOTIDE SEQUENCE [LARGE SCALE GENOMIC DNA]</scope>
    <source>
        <strain evidence="9 10">NBRC 107630</strain>
    </source>
</reference>
<keyword evidence="10" id="KW-1185">Reference proteome</keyword>
<dbReference type="EMBL" id="BAABRN010000084">
    <property type="protein sequence ID" value="GAA5504063.1"/>
    <property type="molecule type" value="Genomic_DNA"/>
</dbReference>
<dbReference type="InterPro" id="IPR002716">
    <property type="entry name" value="PIN_dom"/>
</dbReference>
<keyword evidence="4" id="KW-0479">Metal-binding</keyword>
<evidence type="ECO:0000256" key="4">
    <source>
        <dbReference type="ARBA" id="ARBA00022723"/>
    </source>
</evidence>
<keyword evidence="2" id="KW-1277">Toxin-antitoxin system</keyword>